<sequence>MLDTLNCDLEAQCSTLTVEQLSEKPQRRPSAMDWFKAIGPKVNEAIKPFQCGAPWTEFASDIELRRLARLQARIERKQKALSELKSDRRQIMVRCVRRMRRERGLAS</sequence>
<evidence type="ECO:0000313" key="2">
    <source>
        <dbReference type="Proteomes" id="UP000831019"/>
    </source>
</evidence>
<evidence type="ECO:0000313" key="1">
    <source>
        <dbReference type="EMBL" id="UOA14501.1"/>
    </source>
</evidence>
<dbReference type="RefSeq" id="WP_243262852.1">
    <property type="nucleotide sequence ID" value="NZ_CP085144.1"/>
</dbReference>
<name>A0ABY3ZLG2_9RHOB</name>
<dbReference type="Proteomes" id="UP000831019">
    <property type="component" value="Chromosome"/>
</dbReference>
<accession>A0ABY3ZLG2</accession>
<reference evidence="2" key="1">
    <citation type="journal article" date="2022" name="Microorganisms">
        <title>Beyond the ABCs#Discovery of Three New Plasmid Types in Rhodobacterales (RepQ, RepY, RepW).</title>
        <authorList>
            <person name="Freese H.M."/>
            <person name="Ringel V."/>
            <person name="Overmann J."/>
            <person name="Petersen J."/>
        </authorList>
    </citation>
    <scope>NUCLEOTIDE SEQUENCE [LARGE SCALE GENOMIC DNA]</scope>
    <source>
        <strain evidence="2">DSM 109990</strain>
    </source>
</reference>
<proteinExistence type="predicted"/>
<keyword evidence="2" id="KW-1185">Reference proteome</keyword>
<gene>
    <name evidence="1" type="ORF">DSM109990_01307</name>
</gene>
<organism evidence="1 2">
    <name type="scientific">Sulfitobacter dubius</name>
    <dbReference type="NCBI Taxonomy" id="218673"/>
    <lineage>
        <taxon>Bacteria</taxon>
        <taxon>Pseudomonadati</taxon>
        <taxon>Pseudomonadota</taxon>
        <taxon>Alphaproteobacteria</taxon>
        <taxon>Rhodobacterales</taxon>
        <taxon>Roseobacteraceae</taxon>
        <taxon>Sulfitobacter</taxon>
    </lineage>
</organism>
<dbReference type="EMBL" id="CP085144">
    <property type="protein sequence ID" value="UOA14501.1"/>
    <property type="molecule type" value="Genomic_DNA"/>
</dbReference>
<protein>
    <submittedName>
        <fullName evidence="1">Uncharacterized protein</fullName>
    </submittedName>
</protein>